<organism evidence="2">
    <name type="scientific">marine metagenome</name>
    <dbReference type="NCBI Taxonomy" id="408172"/>
    <lineage>
        <taxon>unclassified sequences</taxon>
        <taxon>metagenomes</taxon>
        <taxon>ecological metagenomes</taxon>
    </lineage>
</organism>
<feature type="region of interest" description="Disordered" evidence="1">
    <location>
        <begin position="1"/>
        <end position="58"/>
    </location>
</feature>
<protein>
    <submittedName>
        <fullName evidence="2">Uncharacterized protein</fullName>
    </submittedName>
</protein>
<feature type="compositionally biased region" description="Polar residues" evidence="1">
    <location>
        <begin position="1"/>
        <end position="24"/>
    </location>
</feature>
<reference evidence="2" key="1">
    <citation type="submission" date="2018-05" db="EMBL/GenBank/DDBJ databases">
        <authorList>
            <person name="Lanie J.A."/>
            <person name="Ng W.-L."/>
            <person name="Kazmierczak K.M."/>
            <person name="Andrzejewski T.M."/>
            <person name="Davidsen T.M."/>
            <person name="Wayne K.J."/>
            <person name="Tettelin H."/>
            <person name="Glass J.I."/>
            <person name="Rusch D."/>
            <person name="Podicherti R."/>
            <person name="Tsui H.-C.T."/>
            <person name="Winkler M.E."/>
        </authorList>
    </citation>
    <scope>NUCLEOTIDE SEQUENCE</scope>
</reference>
<proteinExistence type="predicted"/>
<evidence type="ECO:0000313" key="2">
    <source>
        <dbReference type="EMBL" id="SVD16863.1"/>
    </source>
</evidence>
<gene>
    <name evidence="2" type="ORF">METZ01_LOCUS369717</name>
</gene>
<name>A0A382T4D8_9ZZZZ</name>
<dbReference type="AlphaFoldDB" id="A0A382T4D8"/>
<dbReference type="EMBL" id="UINC01133748">
    <property type="protein sequence ID" value="SVD16863.1"/>
    <property type="molecule type" value="Genomic_DNA"/>
</dbReference>
<feature type="non-terminal residue" evidence="2">
    <location>
        <position position="1"/>
    </location>
</feature>
<evidence type="ECO:0000256" key="1">
    <source>
        <dbReference type="SAM" id="MobiDB-lite"/>
    </source>
</evidence>
<accession>A0A382T4D8</accession>
<feature type="compositionally biased region" description="Polar residues" evidence="1">
    <location>
        <begin position="37"/>
        <end position="51"/>
    </location>
</feature>
<sequence>ATTWPPSTRRMSWPSTTPSSTNGRWATGGSGPCEWRSTPTEAASRSRSWTGGPSCGGP</sequence>
<feature type="non-terminal residue" evidence="2">
    <location>
        <position position="58"/>
    </location>
</feature>